<accession>A0A410WUR3</accession>
<evidence type="ECO:0000256" key="7">
    <source>
        <dbReference type="NCBIfam" id="TIGR01068"/>
    </source>
</evidence>
<evidence type="ECO:0000256" key="2">
    <source>
        <dbReference type="ARBA" id="ARBA00020570"/>
    </source>
</evidence>
<dbReference type="OrthoDB" id="9790390at2"/>
<dbReference type="NCBIfam" id="TIGR01068">
    <property type="entry name" value="thioredoxin"/>
    <property type="match status" value="1"/>
</dbReference>
<feature type="disulfide bond" description="Redox-active" evidence="10">
    <location>
        <begin position="30"/>
        <end position="33"/>
    </location>
</feature>
<dbReference type="InterPro" id="IPR036249">
    <property type="entry name" value="Thioredoxin-like_sf"/>
</dbReference>
<keyword evidence="15" id="KW-1185">Reference proteome</keyword>
<evidence type="ECO:0000256" key="1">
    <source>
        <dbReference type="ARBA" id="ARBA00008987"/>
    </source>
</evidence>
<evidence type="ECO:0000256" key="3">
    <source>
        <dbReference type="ARBA" id="ARBA00022448"/>
    </source>
</evidence>
<dbReference type="CDD" id="cd02947">
    <property type="entry name" value="TRX_family"/>
    <property type="match status" value="1"/>
</dbReference>
<dbReference type="KEGG" id="pchi:PC41400_10195"/>
<evidence type="ECO:0000256" key="10">
    <source>
        <dbReference type="PIRSR" id="PIRSR000077-4"/>
    </source>
</evidence>
<evidence type="ECO:0000256" key="8">
    <source>
        <dbReference type="PIRNR" id="PIRNR000077"/>
    </source>
</evidence>
<dbReference type="GO" id="GO:0045454">
    <property type="term" value="P:cell redox homeostasis"/>
    <property type="evidence" value="ECO:0007669"/>
    <property type="project" value="TreeGrafter"/>
</dbReference>
<dbReference type="SUPFAM" id="SSF52833">
    <property type="entry name" value="Thioredoxin-like"/>
    <property type="match status" value="1"/>
</dbReference>
<dbReference type="AlphaFoldDB" id="A0A410WUR3"/>
<keyword evidence="5 10" id="KW-1015">Disulfide bond</keyword>
<name>A0A410WUR3_9BACL</name>
<evidence type="ECO:0000256" key="5">
    <source>
        <dbReference type="ARBA" id="ARBA00023157"/>
    </source>
</evidence>
<reference evidence="12 15" key="2">
    <citation type="submission" date="2022-05" db="EMBL/GenBank/DDBJ databases">
        <title>Genome Sequencing of Bee-Associated Microbes.</title>
        <authorList>
            <person name="Dunlap C."/>
        </authorList>
    </citation>
    <scope>NUCLEOTIDE SEQUENCE [LARGE SCALE GENOMIC DNA]</scope>
    <source>
        <strain evidence="12 15">NRRL B-23120</strain>
    </source>
</reference>
<dbReference type="EMBL" id="CP026520">
    <property type="protein sequence ID" value="QAV18017.1"/>
    <property type="molecule type" value="Genomic_DNA"/>
</dbReference>
<dbReference type="FunFam" id="3.40.30.10:FF:000001">
    <property type="entry name" value="Thioredoxin"/>
    <property type="match status" value="1"/>
</dbReference>
<evidence type="ECO:0000256" key="4">
    <source>
        <dbReference type="ARBA" id="ARBA00022982"/>
    </source>
</evidence>
<dbReference type="PANTHER" id="PTHR45663">
    <property type="entry name" value="GEO12009P1"/>
    <property type="match status" value="1"/>
</dbReference>
<reference evidence="13 14" key="1">
    <citation type="submission" date="2018-01" db="EMBL/GenBank/DDBJ databases">
        <title>The whole genome sequencing and assembly of Paenibacillus chitinolyticus KCCM 41400 strain.</title>
        <authorList>
            <person name="Kim J.-Y."/>
            <person name="Park M.-K."/>
            <person name="Lee Y.-J."/>
            <person name="Yi H."/>
            <person name="Bahn Y.-S."/>
            <person name="Kim J.F."/>
            <person name="Lee D.-W."/>
        </authorList>
    </citation>
    <scope>NUCLEOTIDE SEQUENCE [LARGE SCALE GENOMIC DNA]</scope>
    <source>
        <strain evidence="13 14">KCCM 41400</strain>
    </source>
</reference>
<evidence type="ECO:0000259" key="11">
    <source>
        <dbReference type="PROSITE" id="PS51352"/>
    </source>
</evidence>
<dbReference type="Gene3D" id="3.40.30.10">
    <property type="entry name" value="Glutaredoxin"/>
    <property type="match status" value="1"/>
</dbReference>
<sequence length="105" mass="11614">MSLLNVSDQTFQETLDKNNLVLVDFWAPWCGPCKMQSPILDQLTEEAGEAVTIAKINVDDNPETASKFGVMSIPTLKLFKNGSEVKTMVGVQSLQTLKELVNQNQ</sequence>
<comment type="similarity">
    <text evidence="1 8">Belongs to the thioredoxin family.</text>
</comment>
<dbReference type="GeneID" id="95375178"/>
<keyword evidence="6 10" id="KW-0676">Redox-active center</keyword>
<evidence type="ECO:0000313" key="13">
    <source>
        <dbReference type="EMBL" id="QAV18017.1"/>
    </source>
</evidence>
<gene>
    <name evidence="13" type="primary">trxA</name>
    <name evidence="12" type="ORF">M5X16_05110</name>
    <name evidence="13" type="ORF">PC41400_10195</name>
</gene>
<dbReference type="Proteomes" id="UP001527202">
    <property type="component" value="Unassembled WGS sequence"/>
</dbReference>
<dbReference type="PROSITE" id="PS00194">
    <property type="entry name" value="THIOREDOXIN_1"/>
    <property type="match status" value="1"/>
</dbReference>
<organism evidence="13 14">
    <name type="scientific">Paenibacillus chitinolyticus</name>
    <dbReference type="NCBI Taxonomy" id="79263"/>
    <lineage>
        <taxon>Bacteria</taxon>
        <taxon>Bacillati</taxon>
        <taxon>Bacillota</taxon>
        <taxon>Bacilli</taxon>
        <taxon>Bacillales</taxon>
        <taxon>Paenibacillaceae</taxon>
        <taxon>Paenibacillus</taxon>
    </lineage>
</organism>
<dbReference type="RefSeq" id="WP_042230833.1">
    <property type="nucleotide sequence ID" value="NZ_BQWH01000001.1"/>
</dbReference>
<dbReference type="InterPro" id="IPR013766">
    <property type="entry name" value="Thioredoxin_domain"/>
</dbReference>
<dbReference type="EMBL" id="JAMDMJ010000004">
    <property type="protein sequence ID" value="MCY9595156.1"/>
    <property type="molecule type" value="Genomic_DNA"/>
</dbReference>
<feature type="site" description="Deprotonates C-terminal active site Cys" evidence="9">
    <location>
        <position position="24"/>
    </location>
</feature>
<dbReference type="PRINTS" id="PR00421">
    <property type="entry name" value="THIOREDOXIN"/>
</dbReference>
<evidence type="ECO:0000256" key="9">
    <source>
        <dbReference type="PIRSR" id="PIRSR000077-1"/>
    </source>
</evidence>
<feature type="domain" description="Thioredoxin" evidence="11">
    <location>
        <begin position="1"/>
        <end position="105"/>
    </location>
</feature>
<evidence type="ECO:0000313" key="12">
    <source>
        <dbReference type="EMBL" id="MCY9595156.1"/>
    </source>
</evidence>
<feature type="site" description="Contributes to redox potential value" evidence="9">
    <location>
        <position position="32"/>
    </location>
</feature>
<keyword evidence="3" id="KW-0813">Transport</keyword>
<dbReference type="PROSITE" id="PS51352">
    <property type="entry name" value="THIOREDOXIN_2"/>
    <property type="match status" value="1"/>
</dbReference>
<dbReference type="InterPro" id="IPR005746">
    <property type="entry name" value="Thioredoxin"/>
</dbReference>
<dbReference type="GO" id="GO:0005829">
    <property type="term" value="C:cytosol"/>
    <property type="evidence" value="ECO:0007669"/>
    <property type="project" value="TreeGrafter"/>
</dbReference>
<dbReference type="Proteomes" id="UP000288943">
    <property type="component" value="Chromosome"/>
</dbReference>
<evidence type="ECO:0000313" key="14">
    <source>
        <dbReference type="Proteomes" id="UP000288943"/>
    </source>
</evidence>
<feature type="active site" description="Nucleophile" evidence="9">
    <location>
        <position position="30"/>
    </location>
</feature>
<evidence type="ECO:0000256" key="6">
    <source>
        <dbReference type="ARBA" id="ARBA00023284"/>
    </source>
</evidence>
<keyword evidence="4" id="KW-0249">Electron transport</keyword>
<feature type="site" description="Contributes to redox potential value" evidence="9">
    <location>
        <position position="31"/>
    </location>
</feature>
<dbReference type="GO" id="GO:0015035">
    <property type="term" value="F:protein-disulfide reductase activity"/>
    <property type="evidence" value="ECO:0007669"/>
    <property type="project" value="UniProtKB-UniRule"/>
</dbReference>
<protein>
    <recommendedName>
        <fullName evidence="2 7">Thioredoxin</fullName>
    </recommendedName>
</protein>
<dbReference type="InterPro" id="IPR017937">
    <property type="entry name" value="Thioredoxin_CS"/>
</dbReference>
<feature type="active site" description="Nucleophile" evidence="9">
    <location>
        <position position="33"/>
    </location>
</feature>
<proteinExistence type="inferred from homology"/>
<dbReference type="PIRSF" id="PIRSF000077">
    <property type="entry name" value="Thioredoxin"/>
    <property type="match status" value="1"/>
</dbReference>
<evidence type="ECO:0000313" key="15">
    <source>
        <dbReference type="Proteomes" id="UP001527202"/>
    </source>
</evidence>
<dbReference type="Pfam" id="PF00085">
    <property type="entry name" value="Thioredoxin"/>
    <property type="match status" value="1"/>
</dbReference>
<dbReference type="PANTHER" id="PTHR45663:SF11">
    <property type="entry name" value="GEO12009P1"/>
    <property type="match status" value="1"/>
</dbReference>